<dbReference type="InterPro" id="IPR023809">
    <property type="entry name" value="Thiopep_bacteriocin_synth_dom"/>
</dbReference>
<protein>
    <recommendedName>
        <fullName evidence="5">Thiopeptide-type bacteriocin biosynthesis protein</fullName>
    </recommendedName>
</protein>
<keyword evidence="4" id="KW-1185">Reference proteome</keyword>
<name>A0A563U637_9SPHI</name>
<evidence type="ECO:0000259" key="2">
    <source>
        <dbReference type="Pfam" id="PF14028"/>
    </source>
</evidence>
<feature type="domain" description="Thiopeptide-type bacteriocin biosynthesis" evidence="2">
    <location>
        <begin position="647"/>
        <end position="887"/>
    </location>
</feature>
<dbReference type="EMBL" id="VOEI01000002">
    <property type="protein sequence ID" value="TWR26779.1"/>
    <property type="molecule type" value="Genomic_DNA"/>
</dbReference>
<dbReference type="Pfam" id="PF04738">
    <property type="entry name" value="Lant_dehydr_N"/>
    <property type="match status" value="2"/>
</dbReference>
<dbReference type="Pfam" id="PF14028">
    <property type="entry name" value="Lant_dehydr_C"/>
    <property type="match status" value="1"/>
</dbReference>
<feature type="domain" description="Lantibiotic dehydratase N-terminal" evidence="1">
    <location>
        <begin position="246"/>
        <end position="576"/>
    </location>
</feature>
<evidence type="ECO:0000313" key="4">
    <source>
        <dbReference type="Proteomes" id="UP000318010"/>
    </source>
</evidence>
<evidence type="ECO:0000259" key="1">
    <source>
        <dbReference type="Pfam" id="PF04738"/>
    </source>
</evidence>
<dbReference type="AlphaFoldDB" id="A0A563U637"/>
<accession>A0A563U637</accession>
<dbReference type="Proteomes" id="UP000318010">
    <property type="component" value="Unassembled WGS sequence"/>
</dbReference>
<comment type="caution">
    <text evidence="3">The sequence shown here is derived from an EMBL/GenBank/DDBJ whole genome shotgun (WGS) entry which is preliminary data.</text>
</comment>
<proteinExistence type="predicted"/>
<sequence>MSVYRLLPGLVLRAPFYSASRYAPVRLASVLGTEVFRRAVMLASPALYAALEAKRFVFDLLTEKERFTLMKYYNRMSFRPVPFGAFASFTVTDFGTGNAQVDEGEGKLFLWSEPEQDDRRLELNPMLYRRGKEFRYVRRHDQNAADRYVFSLDAIAAEPLLVRLFGLLEKGFLKAEELISEIAALTGCTAAESADYIGFLTAEGLLISEGAGELIRNTAVLKGVGYSDYAVLERDGAGGPSEADREELEAGVRVIQLLSPGTARRTALINFRKAFADRFGDRKVPLLLALDPDAGLTYGDDHAQPENEWTAIHRLFLKRWIREGKQGLQEEIVLHELDLNNLATDKVFSPTASVLFRKTGDDLLLEHVGGATATALAGRFTLFSDRLLEICRDIVKREALSNPGVVFADISCPSGRHVDHINLRRRIYDYEIALGAYQSGEHILMPSDLLLSVRGDELILESQRLQKRVVPRLSSAFNPRHNGLGIFRLLCDLQYQGQASTGFDLEALFPGMPAYPRIRYGRCILEPAKWRLQQGEIPGGIDELRELRLRLSLPRQLSCGTGDQKLIFDLSDEDEAQFFLKFVQNMEKVTLTEYLAPGRSVMCGHRELAGQYLAFLAHDQEVFKRSTTPIAHQSPPLQRRFLPGSQWLYLKLYAQETMTNRVLLDVVRPVLRQAKDDFDQWFFIRYTDPDPHIRLRLRRKDPASGLLLALIAQRAGSVGSLDLIKSVQVEPYERELERYGAKRMEAVEAVFAAGSELSMAAIVKGLPEMSFALLTVARMCEVFLPDKVERVLFVGRRADAFKEEFKTEKTERLALDADYRELRPALESIFRERPLKKQTGRLLETIQKLVADGDRKLLADLCHMQINRSFASTQRRKEMELWYFLQKWLKRPDPAG</sequence>
<evidence type="ECO:0000313" key="3">
    <source>
        <dbReference type="EMBL" id="TWR26779.1"/>
    </source>
</evidence>
<organism evidence="3 4">
    <name type="scientific">Mucilaginibacter achroorhodeus</name>
    <dbReference type="NCBI Taxonomy" id="2599294"/>
    <lineage>
        <taxon>Bacteria</taxon>
        <taxon>Pseudomonadati</taxon>
        <taxon>Bacteroidota</taxon>
        <taxon>Sphingobacteriia</taxon>
        <taxon>Sphingobacteriales</taxon>
        <taxon>Sphingobacteriaceae</taxon>
        <taxon>Mucilaginibacter</taxon>
    </lineage>
</organism>
<dbReference type="OrthoDB" id="1273722at2"/>
<gene>
    <name evidence="3" type="ORF">FPZ42_07005</name>
</gene>
<dbReference type="InterPro" id="IPR006827">
    <property type="entry name" value="Lant_deHydtase_N"/>
</dbReference>
<reference evidence="3 4" key="1">
    <citation type="submission" date="2019-07" db="EMBL/GenBank/DDBJ databases">
        <authorList>
            <person name="Kim J."/>
        </authorList>
    </citation>
    <scope>NUCLEOTIDE SEQUENCE [LARGE SCALE GENOMIC DNA]</scope>
    <source>
        <strain evidence="3 4">MJ1a</strain>
    </source>
</reference>
<evidence type="ECO:0008006" key="5">
    <source>
        <dbReference type="Google" id="ProtNLM"/>
    </source>
</evidence>
<dbReference type="NCBIfam" id="TIGR03891">
    <property type="entry name" value="thiopep_ocin"/>
    <property type="match status" value="1"/>
</dbReference>
<feature type="domain" description="Lantibiotic dehydratase N-terminal" evidence="1">
    <location>
        <begin position="34"/>
        <end position="104"/>
    </location>
</feature>
<dbReference type="RefSeq" id="WP_146269784.1">
    <property type="nucleotide sequence ID" value="NZ_VOEI01000002.1"/>
</dbReference>